<feature type="transmembrane region" description="Helical" evidence="5">
    <location>
        <begin position="358"/>
        <end position="382"/>
    </location>
</feature>
<feature type="domain" description="Major facilitator superfamily (MFS) profile" evidence="6">
    <location>
        <begin position="75"/>
        <end position="505"/>
    </location>
</feature>
<organism evidence="7 8">
    <name type="scientific">Parastrongyloides trichosuri</name>
    <name type="common">Possum-specific nematode worm</name>
    <dbReference type="NCBI Taxonomy" id="131310"/>
    <lineage>
        <taxon>Eukaryota</taxon>
        <taxon>Metazoa</taxon>
        <taxon>Ecdysozoa</taxon>
        <taxon>Nematoda</taxon>
        <taxon>Chromadorea</taxon>
        <taxon>Rhabditida</taxon>
        <taxon>Tylenchina</taxon>
        <taxon>Panagrolaimomorpha</taxon>
        <taxon>Strongyloidoidea</taxon>
        <taxon>Strongyloididae</taxon>
        <taxon>Parastrongyloides</taxon>
    </lineage>
</organism>
<evidence type="ECO:0000313" key="7">
    <source>
        <dbReference type="Proteomes" id="UP000038045"/>
    </source>
</evidence>
<dbReference type="GO" id="GO:0016020">
    <property type="term" value="C:membrane"/>
    <property type="evidence" value="ECO:0007669"/>
    <property type="project" value="UniProtKB-SubCell"/>
</dbReference>
<feature type="transmembrane region" description="Helical" evidence="5">
    <location>
        <begin position="192"/>
        <end position="213"/>
    </location>
</feature>
<dbReference type="GO" id="GO:0022857">
    <property type="term" value="F:transmembrane transporter activity"/>
    <property type="evidence" value="ECO:0007669"/>
    <property type="project" value="InterPro"/>
</dbReference>
<protein>
    <submittedName>
        <fullName evidence="8">MFS domain-containing protein</fullName>
    </submittedName>
</protein>
<keyword evidence="3 5" id="KW-1133">Transmembrane helix</keyword>
<feature type="transmembrane region" description="Helical" evidence="5">
    <location>
        <begin position="252"/>
        <end position="272"/>
    </location>
</feature>
<dbReference type="STRING" id="131310.A0A0N4ZWH6"/>
<feature type="transmembrane region" description="Helical" evidence="5">
    <location>
        <begin position="170"/>
        <end position="186"/>
    </location>
</feature>
<dbReference type="InterPro" id="IPR005828">
    <property type="entry name" value="MFS_sugar_transport-like"/>
</dbReference>
<proteinExistence type="predicted"/>
<evidence type="ECO:0000256" key="1">
    <source>
        <dbReference type="ARBA" id="ARBA00004141"/>
    </source>
</evidence>
<keyword evidence="7" id="KW-1185">Reference proteome</keyword>
<evidence type="ECO:0000313" key="8">
    <source>
        <dbReference type="WBParaSite" id="PTRK_0001300700.1"/>
    </source>
</evidence>
<dbReference type="Gene3D" id="1.20.1250.20">
    <property type="entry name" value="MFS general substrate transporter like domains"/>
    <property type="match status" value="1"/>
</dbReference>
<accession>A0A0N4ZWH6</accession>
<evidence type="ECO:0000256" key="3">
    <source>
        <dbReference type="ARBA" id="ARBA00022989"/>
    </source>
</evidence>
<dbReference type="Proteomes" id="UP000038045">
    <property type="component" value="Unplaced"/>
</dbReference>
<keyword evidence="4 5" id="KW-0472">Membrane</keyword>
<reference evidence="8" key="1">
    <citation type="submission" date="2017-02" db="UniProtKB">
        <authorList>
            <consortium name="WormBaseParasite"/>
        </authorList>
    </citation>
    <scope>IDENTIFICATION</scope>
</reference>
<dbReference type="WBParaSite" id="PTRK_0001300700.1">
    <property type="protein sequence ID" value="PTRK_0001300700.1"/>
    <property type="gene ID" value="PTRK_0001300700"/>
</dbReference>
<evidence type="ECO:0000259" key="6">
    <source>
        <dbReference type="PROSITE" id="PS50850"/>
    </source>
</evidence>
<dbReference type="AlphaFoldDB" id="A0A0N4ZWH6"/>
<comment type="subcellular location">
    <subcellularLocation>
        <location evidence="1">Membrane</location>
        <topology evidence="1">Multi-pass membrane protein</topology>
    </subcellularLocation>
</comment>
<dbReference type="InterPro" id="IPR020846">
    <property type="entry name" value="MFS_dom"/>
</dbReference>
<keyword evidence="2 5" id="KW-0812">Transmembrane</keyword>
<dbReference type="PROSITE" id="PS50850">
    <property type="entry name" value="MFS"/>
    <property type="match status" value="1"/>
</dbReference>
<sequence>MAGYNLNRFHLLVLVTWQFSIFFAVQQIFPIFLNYVPKWRCEENSTSDFKWSDMKKISYNLKENLGLLNINNKKMYFNNSEKLFYTPTDFQLYSEEYEKNCQVFNSCPENFLIFKSGEFFSAALDFKWICDNDSSYIVSIISMIQFFGVLCGTVFYGFLADHFGRKPTSFFILSFGIFFLVASAFLEDWRYLLVFRFVIGLCNGGTMVVLFAYMNELLLSEQRMALRAFVNWGNARVATTIICYLFPSWRMASIACGIFALPAIFILIIFLPESPTWLYNKKKFTEYRDALKYISSLSGDGPEPEIDNIDKNTEVNIKKVWTNKDLRQRLLVLGFMWFTASISSYTNDLNSSSINDNFFLNQILIASFIAFSKVLLGIVDLYHPNFNRRNLHHHSQTAVCICFGIVAGMLLLKYNGTFLMVFNLIGTICIEWTWDACFLCAIESMPTPIRGSAVGMCSLIARLGALMSPIIAYLSSIYAPSAYIVLSCVGFLNLISSYKWLPDTKGVDLNEVMEALEMVEGKEKDDLIVVSQPKVSPLH</sequence>
<dbReference type="SUPFAM" id="SSF103473">
    <property type="entry name" value="MFS general substrate transporter"/>
    <property type="match status" value="1"/>
</dbReference>
<feature type="transmembrane region" description="Helical" evidence="5">
    <location>
        <begin position="477"/>
        <end position="495"/>
    </location>
</feature>
<dbReference type="InterPro" id="IPR036259">
    <property type="entry name" value="MFS_trans_sf"/>
</dbReference>
<evidence type="ECO:0000256" key="5">
    <source>
        <dbReference type="SAM" id="Phobius"/>
    </source>
</evidence>
<evidence type="ECO:0000256" key="4">
    <source>
        <dbReference type="ARBA" id="ARBA00023136"/>
    </source>
</evidence>
<dbReference type="Pfam" id="PF00083">
    <property type="entry name" value="Sugar_tr"/>
    <property type="match status" value="1"/>
</dbReference>
<evidence type="ECO:0000256" key="2">
    <source>
        <dbReference type="ARBA" id="ARBA00022692"/>
    </source>
</evidence>
<feature type="transmembrane region" description="Helical" evidence="5">
    <location>
        <begin position="12"/>
        <end position="33"/>
    </location>
</feature>
<feature type="transmembrane region" description="Helical" evidence="5">
    <location>
        <begin position="330"/>
        <end position="346"/>
    </location>
</feature>
<name>A0A0N4ZWH6_PARTI</name>
<dbReference type="PANTHER" id="PTHR24064">
    <property type="entry name" value="SOLUTE CARRIER FAMILY 22 MEMBER"/>
    <property type="match status" value="1"/>
</dbReference>
<feature type="transmembrane region" description="Helical" evidence="5">
    <location>
        <begin position="394"/>
        <end position="412"/>
    </location>
</feature>
<feature type="transmembrane region" description="Helical" evidence="5">
    <location>
        <begin position="136"/>
        <end position="158"/>
    </location>
</feature>